<dbReference type="Proteomes" id="UP000626109">
    <property type="component" value="Unassembled WGS sequence"/>
</dbReference>
<evidence type="ECO:0000256" key="4">
    <source>
        <dbReference type="ARBA" id="ARBA00022989"/>
    </source>
</evidence>
<dbReference type="InterPro" id="IPR002048">
    <property type="entry name" value="EF_hand_dom"/>
</dbReference>
<dbReference type="Pfam" id="PF00520">
    <property type="entry name" value="Ion_trans"/>
    <property type="match status" value="1"/>
</dbReference>
<gene>
    <name evidence="8" type="ORF">PGLA2088_LOCUS37121</name>
</gene>
<dbReference type="GO" id="GO:0005509">
    <property type="term" value="F:calcium ion binding"/>
    <property type="evidence" value="ECO:0007669"/>
    <property type="project" value="InterPro"/>
</dbReference>
<dbReference type="InterPro" id="IPR011992">
    <property type="entry name" value="EF-hand-dom_pair"/>
</dbReference>
<dbReference type="PANTHER" id="PTHR10037">
    <property type="entry name" value="VOLTAGE-GATED CATION CHANNEL CALCIUM AND SODIUM"/>
    <property type="match status" value="1"/>
</dbReference>
<dbReference type="InterPro" id="IPR005821">
    <property type="entry name" value="Ion_trans_dom"/>
</dbReference>
<dbReference type="PANTHER" id="PTHR10037:SF62">
    <property type="entry name" value="SODIUM CHANNEL PROTEIN 60E"/>
    <property type="match status" value="1"/>
</dbReference>
<dbReference type="Gene3D" id="1.20.120.350">
    <property type="entry name" value="Voltage-gated potassium channels. Chain C"/>
    <property type="match status" value="1"/>
</dbReference>
<name>A0A813L0R4_POLGL</name>
<protein>
    <recommendedName>
        <fullName evidence="7">EF-hand domain-containing protein</fullName>
    </recommendedName>
</protein>
<keyword evidence="2 6" id="KW-0812">Transmembrane</keyword>
<evidence type="ECO:0000313" key="9">
    <source>
        <dbReference type="Proteomes" id="UP000626109"/>
    </source>
</evidence>
<reference evidence="8" key="1">
    <citation type="submission" date="2021-02" db="EMBL/GenBank/DDBJ databases">
        <authorList>
            <person name="Dougan E. K."/>
            <person name="Rhodes N."/>
            <person name="Thang M."/>
            <person name="Chan C."/>
        </authorList>
    </citation>
    <scope>NUCLEOTIDE SEQUENCE</scope>
</reference>
<evidence type="ECO:0000256" key="3">
    <source>
        <dbReference type="ARBA" id="ARBA00022837"/>
    </source>
</evidence>
<dbReference type="Gene3D" id="1.10.287.70">
    <property type="match status" value="1"/>
</dbReference>
<dbReference type="InterPro" id="IPR027359">
    <property type="entry name" value="Volt_channel_dom_sf"/>
</dbReference>
<dbReference type="PROSITE" id="PS00018">
    <property type="entry name" value="EF_HAND_1"/>
    <property type="match status" value="1"/>
</dbReference>
<feature type="transmembrane region" description="Helical" evidence="6">
    <location>
        <begin position="201"/>
        <end position="220"/>
    </location>
</feature>
<dbReference type="GO" id="GO:0005248">
    <property type="term" value="F:voltage-gated sodium channel activity"/>
    <property type="evidence" value="ECO:0007669"/>
    <property type="project" value="TreeGrafter"/>
</dbReference>
<sequence length="626" mass="70835">MDPVWPNEVKFDDSPQPEESCIDRLKQSLIREMERQFHLQELMILHNFKKLQESMLPKTYLPDSGMSEKGVFGEQRSAPCVEKLHDHEAKAKLQSADAGVPDLFDFGSESPRRGVQARRLSLGKGQVIAGSATLGSGGSLSTISLRLKDAVHGASAGGLRPSYQRTFAVKILAWHDWWSEVKEPERTGCIAAFVKSKTFEMLCATVIILNAAFAVYTANVEINNLFADPTPFVIYTEIIFTAYYIIELLLKLAVHRVFFFCNMDMQWNLFDMGLVLLAVYDMTLVFVLAGSRTGTNMTFMRTFRVLKIAKVFRIVRVLRFFTELRLMMRSVAGSFMSLFWSFVLLALIFYVFGLLFVNGAVRFLQDYLLKDPSAVDDPTMENMLLLFGSVQKAMLSLFMATTSGCDWQDLYRNMIEDMDWLTAAMFLFFIGFMHVALLNVLTGLFVESALKLAEPERDAKALQKRKTDKLEWEELVALSREIDLDNSGYINTEELITILQDDVMKSRFAVLGLDVRDADIFFGMLNTIHGTDQIEIEAFAAGCMRLKGSASSLDLQCLFYETRMIQRNHGIRMDSMLVKLDELSRDLREAKEIKPTLCGLKRVKAESPANMTQNLSPGSRSSSLSM</sequence>
<comment type="caution">
    <text evidence="8">The sequence shown here is derived from an EMBL/GenBank/DDBJ whole genome shotgun (WGS) entry which is preliminary data.</text>
</comment>
<dbReference type="InterPro" id="IPR018247">
    <property type="entry name" value="EF_Hand_1_Ca_BS"/>
</dbReference>
<evidence type="ECO:0000256" key="2">
    <source>
        <dbReference type="ARBA" id="ARBA00022692"/>
    </source>
</evidence>
<dbReference type="EMBL" id="CAJNNW010032365">
    <property type="protein sequence ID" value="CAE8712632.1"/>
    <property type="molecule type" value="Genomic_DNA"/>
</dbReference>
<feature type="transmembrane region" description="Helical" evidence="6">
    <location>
        <begin position="232"/>
        <end position="250"/>
    </location>
</feature>
<proteinExistence type="predicted"/>
<feature type="transmembrane region" description="Helical" evidence="6">
    <location>
        <begin position="270"/>
        <end position="290"/>
    </location>
</feature>
<accession>A0A813L0R4</accession>
<keyword evidence="3" id="KW-0106">Calcium</keyword>
<evidence type="ECO:0000256" key="5">
    <source>
        <dbReference type="ARBA" id="ARBA00023136"/>
    </source>
</evidence>
<dbReference type="AlphaFoldDB" id="A0A813L0R4"/>
<dbReference type="SUPFAM" id="SSF81324">
    <property type="entry name" value="Voltage-gated potassium channels"/>
    <property type="match status" value="1"/>
</dbReference>
<evidence type="ECO:0000256" key="1">
    <source>
        <dbReference type="ARBA" id="ARBA00004141"/>
    </source>
</evidence>
<dbReference type="SUPFAM" id="SSF47473">
    <property type="entry name" value="EF-hand"/>
    <property type="match status" value="1"/>
</dbReference>
<feature type="domain" description="EF-hand" evidence="7">
    <location>
        <begin position="470"/>
        <end position="505"/>
    </location>
</feature>
<dbReference type="PROSITE" id="PS50222">
    <property type="entry name" value="EF_HAND_2"/>
    <property type="match status" value="1"/>
</dbReference>
<organism evidence="8 9">
    <name type="scientific">Polarella glacialis</name>
    <name type="common">Dinoflagellate</name>
    <dbReference type="NCBI Taxonomy" id="89957"/>
    <lineage>
        <taxon>Eukaryota</taxon>
        <taxon>Sar</taxon>
        <taxon>Alveolata</taxon>
        <taxon>Dinophyceae</taxon>
        <taxon>Suessiales</taxon>
        <taxon>Suessiaceae</taxon>
        <taxon>Polarella</taxon>
    </lineage>
</organism>
<feature type="transmembrane region" description="Helical" evidence="6">
    <location>
        <begin position="420"/>
        <end position="446"/>
    </location>
</feature>
<keyword evidence="5 6" id="KW-0472">Membrane</keyword>
<evidence type="ECO:0000256" key="6">
    <source>
        <dbReference type="SAM" id="Phobius"/>
    </source>
</evidence>
<evidence type="ECO:0000313" key="8">
    <source>
        <dbReference type="EMBL" id="CAE8712632.1"/>
    </source>
</evidence>
<feature type="transmembrane region" description="Helical" evidence="6">
    <location>
        <begin position="338"/>
        <end position="361"/>
    </location>
</feature>
<dbReference type="GO" id="GO:0001518">
    <property type="term" value="C:voltage-gated sodium channel complex"/>
    <property type="evidence" value="ECO:0007669"/>
    <property type="project" value="TreeGrafter"/>
</dbReference>
<comment type="subcellular location">
    <subcellularLocation>
        <location evidence="1">Membrane</location>
        <topology evidence="1">Multi-pass membrane protein</topology>
    </subcellularLocation>
</comment>
<keyword evidence="4 6" id="KW-1133">Transmembrane helix</keyword>
<dbReference type="InterPro" id="IPR043203">
    <property type="entry name" value="VGCC_Ca_Na"/>
</dbReference>
<evidence type="ECO:0000259" key="7">
    <source>
        <dbReference type="PROSITE" id="PS50222"/>
    </source>
</evidence>